<dbReference type="InterPro" id="IPR057666">
    <property type="entry name" value="DrpA_SLOG"/>
</dbReference>
<dbReference type="PANTHER" id="PTHR43022:SF1">
    <property type="entry name" value="PROTEIN SMF"/>
    <property type="match status" value="1"/>
</dbReference>
<dbReference type="SUPFAM" id="SSF102405">
    <property type="entry name" value="MCP/YpsA-like"/>
    <property type="match status" value="1"/>
</dbReference>
<dbReference type="GO" id="GO:0009294">
    <property type="term" value="P:DNA-mediated transformation"/>
    <property type="evidence" value="ECO:0007669"/>
    <property type="project" value="InterPro"/>
</dbReference>
<comment type="caution">
    <text evidence="4">The sequence shown here is derived from an EMBL/GenBank/DDBJ whole genome shotgun (WGS) entry which is preliminary data.</text>
</comment>
<dbReference type="AlphaFoldDB" id="A0A7V5Y0H2"/>
<dbReference type="SUPFAM" id="SSF47781">
    <property type="entry name" value="RuvA domain 2-like"/>
    <property type="match status" value="1"/>
</dbReference>
<dbReference type="NCBIfam" id="TIGR00732">
    <property type="entry name" value="dprA"/>
    <property type="match status" value="1"/>
</dbReference>
<organism evidence="4">
    <name type="scientific">candidate division WOR-3 bacterium</name>
    <dbReference type="NCBI Taxonomy" id="2052148"/>
    <lineage>
        <taxon>Bacteria</taxon>
        <taxon>Bacteria division WOR-3</taxon>
    </lineage>
</organism>
<dbReference type="Gene3D" id="3.40.50.450">
    <property type="match status" value="1"/>
</dbReference>
<evidence type="ECO:0000259" key="2">
    <source>
        <dbReference type="Pfam" id="PF02481"/>
    </source>
</evidence>
<dbReference type="EMBL" id="DTHS01000030">
    <property type="protein sequence ID" value="HHR48960.1"/>
    <property type="molecule type" value="Genomic_DNA"/>
</dbReference>
<dbReference type="Gene3D" id="1.10.10.10">
    <property type="entry name" value="Winged helix-like DNA-binding domain superfamily/Winged helix DNA-binding domain"/>
    <property type="match status" value="1"/>
</dbReference>
<feature type="domain" description="Smf/DprA SLOG" evidence="2">
    <location>
        <begin position="79"/>
        <end position="287"/>
    </location>
</feature>
<dbReference type="InterPro" id="IPR003488">
    <property type="entry name" value="DprA"/>
</dbReference>
<name>A0A7V5Y0H2_UNCW3</name>
<dbReference type="Pfam" id="PF02481">
    <property type="entry name" value="DNA_processg_A"/>
    <property type="match status" value="1"/>
</dbReference>
<evidence type="ECO:0000256" key="1">
    <source>
        <dbReference type="ARBA" id="ARBA00006525"/>
    </source>
</evidence>
<reference evidence="4" key="1">
    <citation type="journal article" date="2020" name="mSystems">
        <title>Genome- and Community-Level Interaction Insights into Carbon Utilization and Element Cycling Functions of Hydrothermarchaeota in Hydrothermal Sediment.</title>
        <authorList>
            <person name="Zhou Z."/>
            <person name="Liu Y."/>
            <person name="Xu W."/>
            <person name="Pan J."/>
            <person name="Luo Z.H."/>
            <person name="Li M."/>
        </authorList>
    </citation>
    <scope>NUCLEOTIDE SEQUENCE [LARGE SCALE GENOMIC DNA]</scope>
    <source>
        <strain evidence="4">SpSt-791</strain>
    </source>
</reference>
<sequence>MLDKEINYLILSSIPKLTERKIKNLLNHFKDVNKILKATKEELEKIPGIDEEIIFYLKEGINKEIEEKIKICEKLNINIVSFLDENYPKNLLRFEDCPPILFIRGKMSEEDSLAIAIVGTRKASDYGRMVSYRLAKELSDYGITIISGLAKGIDTKAHEGAIENNGRTIAVLGCGLDIIYPPENKRLAEKIVEKGALISEFPLGTPPEKYNFPNRNRIIAGLSLGVVAVEAPIASGVLNTCEWALNYGLEVFACPGPIFKKECEGTNRLLKEGAKIVTKVEDIIEELALPLKRELKKMGIAIEVNEEERKILELLKEPIYIDEIGEKLNKPISEVLEILFLMEMKGLVKELPGKRYLKVL</sequence>
<evidence type="ECO:0000259" key="3">
    <source>
        <dbReference type="Pfam" id="PF17782"/>
    </source>
</evidence>
<gene>
    <name evidence="4" type="primary">dprA</name>
    <name evidence="4" type="ORF">ENV79_04915</name>
</gene>
<dbReference type="InterPro" id="IPR010994">
    <property type="entry name" value="RuvA_2-like"/>
</dbReference>
<accession>A0A7V5Y0H2</accession>
<protein>
    <submittedName>
        <fullName evidence="4">DNA-protecting protein DprA</fullName>
    </submittedName>
</protein>
<proteinExistence type="inferred from homology"/>
<dbReference type="Pfam" id="PF17782">
    <property type="entry name" value="WHD_DprA"/>
    <property type="match status" value="1"/>
</dbReference>
<comment type="similarity">
    <text evidence="1">Belongs to the DprA/Smf family.</text>
</comment>
<dbReference type="PANTHER" id="PTHR43022">
    <property type="entry name" value="PROTEIN SMF"/>
    <property type="match status" value="1"/>
</dbReference>
<feature type="domain" description="DprA winged helix" evidence="3">
    <location>
        <begin position="304"/>
        <end position="354"/>
    </location>
</feature>
<evidence type="ECO:0000313" key="4">
    <source>
        <dbReference type="EMBL" id="HHR48960.1"/>
    </source>
</evidence>
<dbReference type="InterPro" id="IPR036388">
    <property type="entry name" value="WH-like_DNA-bd_sf"/>
</dbReference>
<dbReference type="InterPro" id="IPR041614">
    <property type="entry name" value="DprA_WH"/>
</dbReference>